<proteinExistence type="predicted"/>
<dbReference type="GeneID" id="301100269"/>
<dbReference type="Pfam" id="PF04970">
    <property type="entry name" value="LRAT"/>
    <property type="match status" value="1"/>
</dbReference>
<keyword evidence="5" id="KW-0012">Acyltransferase</keyword>
<dbReference type="InterPro" id="IPR007053">
    <property type="entry name" value="LRAT_dom"/>
</dbReference>
<dbReference type="AlphaFoldDB" id="A0A7Y6JXG7"/>
<protein>
    <submittedName>
        <fullName evidence="5">Lecithin retinol acyltransferase family protein</fullName>
    </submittedName>
</protein>
<dbReference type="GO" id="GO:0004623">
    <property type="term" value="F:phospholipase A2 activity"/>
    <property type="evidence" value="ECO:0007669"/>
    <property type="project" value="TreeGrafter"/>
</dbReference>
<keyword evidence="3" id="KW-0443">Lipid metabolism</keyword>
<evidence type="ECO:0000256" key="3">
    <source>
        <dbReference type="ARBA" id="ARBA00023098"/>
    </source>
</evidence>
<gene>
    <name evidence="5" type="ORF">G5S42_07930</name>
</gene>
<feature type="domain" description="LRAT" evidence="4">
    <location>
        <begin position="39"/>
        <end position="139"/>
    </location>
</feature>
<dbReference type="GO" id="GO:0070292">
    <property type="term" value="P:N-acylphosphatidylethanolamine metabolic process"/>
    <property type="evidence" value="ECO:0007669"/>
    <property type="project" value="TreeGrafter"/>
</dbReference>
<name>A0A7Y6JXG7_9BURK</name>
<dbReference type="GO" id="GO:0008970">
    <property type="term" value="F:phospholipase A1 activity"/>
    <property type="evidence" value="ECO:0007669"/>
    <property type="project" value="TreeGrafter"/>
</dbReference>
<reference evidence="5 6" key="1">
    <citation type="submission" date="2020-02" db="EMBL/GenBank/DDBJ databases">
        <title>Paraburkholderia simonii sp. nov. and Paraburkholderia youngii sp. nov. Brazilian and Mexican Mimosa-associated rhizobia.</title>
        <authorList>
            <person name="Mavima L."/>
            <person name="Beukes C.W."/>
            <person name="Chan W.Y."/>
            <person name="Palmer M."/>
            <person name="De Meyer S.E."/>
            <person name="James E.K."/>
            <person name="Venter S.N."/>
            <person name="Steenkamp E.T."/>
        </authorList>
    </citation>
    <scope>NUCLEOTIDE SEQUENCE [LARGE SCALE GENOMIC DNA]</scope>
    <source>
        <strain evidence="5 6">JPY169</strain>
    </source>
</reference>
<organism evidence="5 6">
    <name type="scientific">Paraburkholderia youngii</name>
    <dbReference type="NCBI Taxonomy" id="2782701"/>
    <lineage>
        <taxon>Bacteria</taxon>
        <taxon>Pseudomonadati</taxon>
        <taxon>Pseudomonadota</taxon>
        <taxon>Betaproteobacteria</taxon>
        <taxon>Burkholderiales</taxon>
        <taxon>Burkholderiaceae</taxon>
        <taxon>Paraburkholderia</taxon>
    </lineage>
</organism>
<dbReference type="InterPro" id="IPR051496">
    <property type="entry name" value="H-rev107_PLA/AT"/>
</dbReference>
<evidence type="ECO:0000313" key="5">
    <source>
        <dbReference type="EMBL" id="NUX99647.1"/>
    </source>
</evidence>
<evidence type="ECO:0000313" key="6">
    <source>
        <dbReference type="Proteomes" id="UP000594380"/>
    </source>
</evidence>
<dbReference type="RefSeq" id="WP_176106264.1">
    <property type="nucleotide sequence ID" value="NZ_JAALDK010000001.1"/>
</dbReference>
<keyword evidence="1 5" id="KW-0808">Transferase</keyword>
<dbReference type="EMBL" id="JAALDK010000001">
    <property type="protein sequence ID" value="NUX99647.1"/>
    <property type="molecule type" value="Genomic_DNA"/>
</dbReference>
<dbReference type="GO" id="GO:0016410">
    <property type="term" value="F:N-acyltransferase activity"/>
    <property type="evidence" value="ECO:0007669"/>
    <property type="project" value="TreeGrafter"/>
</dbReference>
<keyword evidence="2" id="KW-0378">Hydrolase</keyword>
<dbReference type="PANTHER" id="PTHR13943">
    <property type="entry name" value="HRAS-LIKE SUPPRESSOR - RELATED"/>
    <property type="match status" value="1"/>
</dbReference>
<accession>A0A7Y6JXG7</accession>
<sequence>MNRNRHQSGTEYCAQRAAAYTSTDVALGDSNDEPALGAHLITKRHGYEHHGIYVGSGRVIHYAGFVKSVRRGPVEEVPLDEFADGHTVAVRRRPYPKYSGLQTVLRARSRLGEDRYRLLTNNCEHFCAWCLVGESRSEQIHAFLKHPGAGVHALLCLVSALIGIRLKTDRAAVTAA</sequence>
<dbReference type="PROSITE" id="PS51934">
    <property type="entry name" value="LRAT"/>
    <property type="match status" value="1"/>
</dbReference>
<evidence type="ECO:0000259" key="4">
    <source>
        <dbReference type="PROSITE" id="PS51934"/>
    </source>
</evidence>
<dbReference type="PANTHER" id="PTHR13943:SF77">
    <property type="entry name" value="LRAT DOMAIN-CONTAINING PROTEIN"/>
    <property type="match status" value="1"/>
</dbReference>
<evidence type="ECO:0000256" key="2">
    <source>
        <dbReference type="ARBA" id="ARBA00022801"/>
    </source>
</evidence>
<comment type="caution">
    <text evidence="5">The sequence shown here is derived from an EMBL/GenBank/DDBJ whole genome shotgun (WGS) entry which is preliminary data.</text>
</comment>
<dbReference type="Gene3D" id="3.90.1720.10">
    <property type="entry name" value="endopeptidase domain like (from Nostoc punctiforme)"/>
    <property type="match status" value="1"/>
</dbReference>
<dbReference type="GO" id="GO:0005737">
    <property type="term" value="C:cytoplasm"/>
    <property type="evidence" value="ECO:0007669"/>
    <property type="project" value="TreeGrafter"/>
</dbReference>
<dbReference type="Proteomes" id="UP000594380">
    <property type="component" value="Unassembled WGS sequence"/>
</dbReference>
<evidence type="ECO:0000256" key="1">
    <source>
        <dbReference type="ARBA" id="ARBA00022679"/>
    </source>
</evidence>